<dbReference type="Gene3D" id="2.40.50.230">
    <property type="entry name" value="Gp5 N-terminal domain"/>
    <property type="match status" value="1"/>
</dbReference>
<dbReference type="InterPro" id="IPR047702">
    <property type="entry name" value="VgrG-rel"/>
</dbReference>
<evidence type="ECO:0000259" key="2">
    <source>
        <dbReference type="Pfam" id="PF04717"/>
    </source>
</evidence>
<name>A0A7C9HPW5_9DEIO</name>
<dbReference type="SUPFAM" id="SSF69279">
    <property type="entry name" value="Phage tail proteins"/>
    <property type="match status" value="1"/>
</dbReference>
<feature type="domain" description="Gp5/Type VI secretion system Vgr protein OB-fold" evidence="2">
    <location>
        <begin position="381"/>
        <end position="454"/>
    </location>
</feature>
<gene>
    <name evidence="3" type="ORF">GO986_02705</name>
</gene>
<dbReference type="AlphaFoldDB" id="A0A7C9HPW5"/>
<dbReference type="Pfam" id="PF05954">
    <property type="entry name" value="Phage_GPD"/>
    <property type="match status" value="1"/>
</dbReference>
<evidence type="ECO:0000313" key="4">
    <source>
        <dbReference type="Proteomes" id="UP000483286"/>
    </source>
</evidence>
<dbReference type="EMBL" id="WQLB01000002">
    <property type="protein sequence ID" value="MVN85669.1"/>
    <property type="molecule type" value="Genomic_DNA"/>
</dbReference>
<sequence length="594" mass="64782">MTRTVRDPLEGSVSSLYMNVDGQDMSRDLFELIHEITVDSSLQLPDVATITLRDPEGVLVDDEKFRLGARIKIVSQVQDHKETVFDGELVEVEPRFVRATQQLRLRAFDRLHRLARGTHTRSFQNISDLDLVKKLAGEAGMTAKTEGSSVVHPYVLQHNQTNLAFLRERVSRLGLILYADGTTLHCQPVKGQDAIDLAWGDNLAEFLPRLTSMAQTSQSTVRSWDPKQKRSVVGQATSGQGKAEVSESTKSEGVAQQAFNMKAPATSSTLIVREQGYAAAIAQAQRNTVAEQLLEARGVTAGYPRLTAGTTLNIKNVGKRFSGKYVASNVRHIYRNGEGYSTEFSVTGSRPDSLGSLLRAAGTGGSGGGDAPYTPVQGLMIGIVTNNNDPENQGRVKLKLPALTEEDESDWARVVGLGNGSNRGSQTLPEVNDEVLVGFEHGDIHHPYVIGGLWNGKDAPPRPSSKAVKNGKVIQRVYRTRLGHEFIYEDPDDPEPPKITLQSSKKHALELNDDKKKPFVELRSKDGHRLTLTEGSAPQVILRDKNGNEVLLNTRSNTVTIKSTGKLELKATTGISIDAGGGNVDVRGVMINLN</sequence>
<reference evidence="3 4" key="1">
    <citation type="submission" date="2019-12" db="EMBL/GenBank/DDBJ databases">
        <title>Deinococcus sp. HMF7620 Genome sequencing and assembly.</title>
        <authorList>
            <person name="Kang H."/>
            <person name="Kim H."/>
            <person name="Joh K."/>
        </authorList>
    </citation>
    <scope>NUCLEOTIDE SEQUENCE [LARGE SCALE GENOMIC DNA]</scope>
    <source>
        <strain evidence="3 4">HMF7620</strain>
    </source>
</reference>
<protein>
    <submittedName>
        <fullName evidence="3">VgrG-related protein</fullName>
    </submittedName>
</protein>
<evidence type="ECO:0000313" key="3">
    <source>
        <dbReference type="EMBL" id="MVN85669.1"/>
    </source>
</evidence>
<dbReference type="Proteomes" id="UP000483286">
    <property type="component" value="Unassembled WGS sequence"/>
</dbReference>
<dbReference type="InterPro" id="IPR037026">
    <property type="entry name" value="Vgr_OB-fold_dom_sf"/>
</dbReference>
<dbReference type="InterPro" id="IPR006531">
    <property type="entry name" value="Gp5/Vgr_OB"/>
</dbReference>
<dbReference type="Gene3D" id="3.55.50.10">
    <property type="entry name" value="Baseplate protein-like domains"/>
    <property type="match status" value="1"/>
</dbReference>
<dbReference type="Pfam" id="PF04717">
    <property type="entry name" value="Phage_base_V"/>
    <property type="match status" value="1"/>
</dbReference>
<keyword evidence="4" id="KW-1185">Reference proteome</keyword>
<evidence type="ECO:0000256" key="1">
    <source>
        <dbReference type="SAM" id="MobiDB-lite"/>
    </source>
</evidence>
<dbReference type="NCBIfam" id="NF033848">
    <property type="entry name" value="VgrG_rel"/>
    <property type="match status" value="1"/>
</dbReference>
<dbReference type="SUPFAM" id="SSF69255">
    <property type="entry name" value="gp5 N-terminal domain-like"/>
    <property type="match status" value="1"/>
</dbReference>
<dbReference type="RefSeq" id="WP_157457663.1">
    <property type="nucleotide sequence ID" value="NZ_WQLB01000002.1"/>
</dbReference>
<comment type="caution">
    <text evidence="3">The sequence shown here is derived from an EMBL/GenBank/DDBJ whole genome shotgun (WGS) entry which is preliminary data.</text>
</comment>
<feature type="region of interest" description="Disordered" evidence="1">
    <location>
        <begin position="217"/>
        <end position="249"/>
    </location>
</feature>
<accession>A0A7C9HPW5</accession>
<organism evidence="3 4">
    <name type="scientific">Deinococcus arboris</name>
    <dbReference type="NCBI Taxonomy" id="2682977"/>
    <lineage>
        <taxon>Bacteria</taxon>
        <taxon>Thermotogati</taxon>
        <taxon>Deinococcota</taxon>
        <taxon>Deinococci</taxon>
        <taxon>Deinococcales</taxon>
        <taxon>Deinococcaceae</taxon>
        <taxon>Deinococcus</taxon>
    </lineage>
</organism>
<proteinExistence type="predicted"/>